<proteinExistence type="predicted"/>
<reference evidence="1" key="1">
    <citation type="submission" date="2019-02" db="EMBL/GenBank/DDBJ databases">
        <authorList>
            <person name="Gruber-Vodicka R. H."/>
            <person name="Seah K. B. B."/>
        </authorList>
    </citation>
    <scope>NUCLEOTIDE SEQUENCE</scope>
    <source>
        <strain evidence="1">BECK_BZ15</strain>
    </source>
</reference>
<sequence length="88" mass="9740">MGIEYDPKKANSNLGKHGVAFDEAATALLDPNALAMEDMDSQGENRWILIGMSDRGRLLTVVYTLRGNDHVRLISARKSTRKEGDCYA</sequence>
<evidence type="ECO:0000313" key="1">
    <source>
        <dbReference type="EMBL" id="VFJ42702.1"/>
    </source>
</evidence>
<organism evidence="1">
    <name type="scientific">Candidatus Kentrum sp. FW</name>
    <dbReference type="NCBI Taxonomy" id="2126338"/>
    <lineage>
        <taxon>Bacteria</taxon>
        <taxon>Pseudomonadati</taxon>
        <taxon>Pseudomonadota</taxon>
        <taxon>Gammaproteobacteria</taxon>
        <taxon>Candidatus Kentrum</taxon>
    </lineage>
</organism>
<dbReference type="AlphaFoldDB" id="A0A450RUD4"/>
<name>A0A450RUD4_9GAMM</name>
<dbReference type="InterPro" id="IPR007460">
    <property type="entry name" value="BrnT_toxin"/>
</dbReference>
<dbReference type="Gene3D" id="3.10.450.530">
    <property type="entry name" value="Ribonuclease toxin, BrnT, of type II toxin-antitoxin system"/>
    <property type="match status" value="1"/>
</dbReference>
<protein>
    <submittedName>
        <fullName evidence="1">Uncharacterized protein</fullName>
    </submittedName>
</protein>
<dbReference type="Pfam" id="PF04365">
    <property type="entry name" value="BrnT_toxin"/>
    <property type="match status" value="1"/>
</dbReference>
<dbReference type="InterPro" id="IPR038573">
    <property type="entry name" value="BrnT_sf"/>
</dbReference>
<accession>A0A450RUD4</accession>
<dbReference type="EMBL" id="CAADEW010000002">
    <property type="protein sequence ID" value="VFJ42702.1"/>
    <property type="molecule type" value="Genomic_DNA"/>
</dbReference>
<gene>
    <name evidence="1" type="ORF">BECKFW1821A_GA0114235_100249</name>
</gene>